<dbReference type="RefSeq" id="XP_007830652.1">
    <property type="nucleotide sequence ID" value="XM_007832461.1"/>
</dbReference>
<protein>
    <submittedName>
        <fullName evidence="1">Uncharacterized protein</fullName>
    </submittedName>
</protein>
<dbReference type="EMBL" id="KI912110">
    <property type="protein sequence ID" value="ETS85855.1"/>
    <property type="molecule type" value="Genomic_DNA"/>
</dbReference>
<name>W3XIK7_PESFW</name>
<reference evidence="2" key="1">
    <citation type="journal article" date="2015" name="BMC Genomics">
        <title>Genomic and transcriptomic analysis of the endophytic fungus Pestalotiopsis fici reveals its lifestyle and high potential for synthesis of natural products.</title>
        <authorList>
            <person name="Wang X."/>
            <person name="Zhang X."/>
            <person name="Liu L."/>
            <person name="Xiang M."/>
            <person name="Wang W."/>
            <person name="Sun X."/>
            <person name="Che Y."/>
            <person name="Guo L."/>
            <person name="Liu G."/>
            <person name="Guo L."/>
            <person name="Wang C."/>
            <person name="Yin W.B."/>
            <person name="Stadler M."/>
            <person name="Zhang X."/>
            <person name="Liu X."/>
        </authorList>
    </citation>
    <scope>NUCLEOTIDE SEQUENCE [LARGE SCALE GENOMIC DNA]</scope>
    <source>
        <strain evidence="2">W106-1 / CGMCC3.15140</strain>
    </source>
</reference>
<dbReference type="GeneID" id="19268893"/>
<evidence type="ECO:0000313" key="2">
    <source>
        <dbReference type="Proteomes" id="UP000030651"/>
    </source>
</evidence>
<organism evidence="1 2">
    <name type="scientific">Pestalotiopsis fici (strain W106-1 / CGMCC3.15140)</name>
    <dbReference type="NCBI Taxonomy" id="1229662"/>
    <lineage>
        <taxon>Eukaryota</taxon>
        <taxon>Fungi</taxon>
        <taxon>Dikarya</taxon>
        <taxon>Ascomycota</taxon>
        <taxon>Pezizomycotina</taxon>
        <taxon>Sordariomycetes</taxon>
        <taxon>Xylariomycetidae</taxon>
        <taxon>Amphisphaeriales</taxon>
        <taxon>Sporocadaceae</taxon>
        <taxon>Pestalotiopsis</taxon>
    </lineage>
</organism>
<dbReference type="HOGENOM" id="CLU_2197849_0_0_1"/>
<dbReference type="Proteomes" id="UP000030651">
    <property type="component" value="Unassembled WGS sequence"/>
</dbReference>
<gene>
    <name evidence="1" type="ORF">PFICI_03880</name>
</gene>
<evidence type="ECO:0000313" key="1">
    <source>
        <dbReference type="EMBL" id="ETS85855.1"/>
    </source>
</evidence>
<dbReference type="AlphaFoldDB" id="W3XIK7"/>
<keyword evidence="2" id="KW-1185">Reference proteome</keyword>
<dbReference type="KEGG" id="pfy:PFICI_03880"/>
<dbReference type="InParanoid" id="W3XIK7"/>
<proteinExistence type="predicted"/>
<accession>W3XIK7</accession>
<sequence length="108" mass="11544">MTAPSSEHVATKLAHSCNICDQLVIDLNQSNHRHVLGQLDELLGRPSGENCELLRQHTAKRNAGPETGVELGDYRIYAAIDDPAPAAVPFRPPGIGFGSETACKVARG</sequence>